<dbReference type="AlphaFoldDB" id="A0A1L2ZPV5"/>
<dbReference type="STRING" id="556325.BHE16_09370"/>
<organism evidence="2 3">
    <name type="scientific">Neomicrococcus aestuarii</name>
    <dbReference type="NCBI Taxonomy" id="556325"/>
    <lineage>
        <taxon>Bacteria</taxon>
        <taxon>Bacillati</taxon>
        <taxon>Actinomycetota</taxon>
        <taxon>Actinomycetes</taxon>
        <taxon>Micrococcales</taxon>
        <taxon>Micrococcaceae</taxon>
        <taxon>Neomicrococcus</taxon>
    </lineage>
</organism>
<keyword evidence="3" id="KW-1185">Reference proteome</keyword>
<evidence type="ECO:0000256" key="1">
    <source>
        <dbReference type="SAM" id="MobiDB-lite"/>
    </source>
</evidence>
<dbReference type="KEGG" id="nae:BHE16_09370"/>
<protein>
    <submittedName>
        <fullName evidence="2">Uncharacterized protein</fullName>
    </submittedName>
</protein>
<evidence type="ECO:0000313" key="2">
    <source>
        <dbReference type="EMBL" id="APF41169.1"/>
    </source>
</evidence>
<dbReference type="EMBL" id="CP018135">
    <property type="protein sequence ID" value="APF41169.1"/>
    <property type="molecule type" value="Genomic_DNA"/>
</dbReference>
<dbReference type="Proteomes" id="UP000183530">
    <property type="component" value="Chromosome"/>
</dbReference>
<accession>A0A1L2ZPV5</accession>
<evidence type="ECO:0000313" key="3">
    <source>
        <dbReference type="Proteomes" id="UP000183530"/>
    </source>
</evidence>
<sequence>MNIVDLSSWKLWLEEPGGESEKDWFTDPAHGDDPEPEDRWMFKPTRPERSPDEASAEYAASIIADLISVPSADVRLAVLNGQAGCISRNVIRTRGHSFSEGSAFLSGHVENFDPKDRKARGHSAENIVSV</sequence>
<name>A0A1L2ZPV5_9MICC</name>
<feature type="compositionally biased region" description="Basic and acidic residues" evidence="1">
    <location>
        <begin position="19"/>
        <end position="39"/>
    </location>
</feature>
<reference evidence="2 3" key="1">
    <citation type="submission" date="2016-11" db="EMBL/GenBank/DDBJ databases">
        <title>Genome sequencing of Zhihengliuella aestuarii B18 antagonistic to Plasmodiophora brassicae.</title>
        <authorList>
            <person name="Luo Y."/>
        </authorList>
    </citation>
    <scope>NUCLEOTIDE SEQUENCE [LARGE SCALE GENOMIC DNA]</scope>
    <source>
        <strain evidence="2 3">B18</strain>
    </source>
</reference>
<feature type="region of interest" description="Disordered" evidence="1">
    <location>
        <begin position="16"/>
        <end position="39"/>
    </location>
</feature>
<proteinExistence type="predicted"/>
<gene>
    <name evidence="2" type="ORF">BHE16_09370</name>
</gene>